<feature type="region of interest" description="Disordered" evidence="1">
    <location>
        <begin position="787"/>
        <end position="885"/>
    </location>
</feature>
<keyword evidence="5" id="KW-1185">Reference proteome</keyword>
<name>A0A0G4EEM4_VITBC</name>
<dbReference type="Pfam" id="PF00501">
    <property type="entry name" value="AMP-binding"/>
    <property type="match status" value="1"/>
</dbReference>
<dbReference type="InterPro" id="IPR020845">
    <property type="entry name" value="AMP-binding_CS"/>
</dbReference>
<keyword evidence="2" id="KW-0732">Signal</keyword>
<feature type="region of interest" description="Disordered" evidence="1">
    <location>
        <begin position="21"/>
        <end position="66"/>
    </location>
</feature>
<protein>
    <recommendedName>
        <fullName evidence="3">AMP-dependent synthetase/ligase domain-containing protein</fullName>
    </recommendedName>
</protein>
<evidence type="ECO:0000313" key="4">
    <source>
        <dbReference type="EMBL" id="CEL94456.1"/>
    </source>
</evidence>
<feature type="compositionally biased region" description="Basic and acidic residues" evidence="1">
    <location>
        <begin position="787"/>
        <end position="808"/>
    </location>
</feature>
<feature type="chain" id="PRO_5005187215" description="AMP-dependent synthetase/ligase domain-containing protein" evidence="2">
    <location>
        <begin position="19"/>
        <end position="885"/>
    </location>
</feature>
<dbReference type="EMBL" id="CDMY01000219">
    <property type="protein sequence ID" value="CEL94456.1"/>
    <property type="molecule type" value="Genomic_DNA"/>
</dbReference>
<dbReference type="InterPro" id="IPR052987">
    <property type="entry name" value="Chloroplast_AMP-bd_Enzymes"/>
</dbReference>
<dbReference type="STRING" id="1169540.A0A0G4EEM4"/>
<dbReference type="InterPro" id="IPR042099">
    <property type="entry name" value="ANL_N_sf"/>
</dbReference>
<dbReference type="PANTHER" id="PTHR43813">
    <property type="entry name" value="ACYL-ACTIVATING ENZYME 16, CHLOROPLASTIC-RELATED"/>
    <property type="match status" value="1"/>
</dbReference>
<dbReference type="SUPFAM" id="SSF56801">
    <property type="entry name" value="Acetyl-CoA synthetase-like"/>
    <property type="match status" value="1"/>
</dbReference>
<proteinExistence type="predicted"/>
<dbReference type="OMA" id="MEAKRIY"/>
<dbReference type="VEuPathDB" id="CryptoDB:Vbra_2071"/>
<dbReference type="PhylomeDB" id="A0A0G4EEM4"/>
<reference evidence="4 5" key="1">
    <citation type="submission" date="2014-11" db="EMBL/GenBank/DDBJ databases">
        <authorList>
            <person name="Zhu J."/>
            <person name="Qi W."/>
            <person name="Song R."/>
        </authorList>
    </citation>
    <scope>NUCLEOTIDE SEQUENCE [LARGE SCALE GENOMIC DNA]</scope>
</reference>
<dbReference type="PANTHER" id="PTHR43813:SF1">
    <property type="entry name" value="ACYL-ACTIVATING ENZYME 16, CHLOROPLASTIC-RELATED"/>
    <property type="match status" value="1"/>
</dbReference>
<dbReference type="InParanoid" id="A0A0G4EEM4"/>
<feature type="compositionally biased region" description="Low complexity" evidence="1">
    <location>
        <begin position="835"/>
        <end position="847"/>
    </location>
</feature>
<sequence>MLQLIALCGVLIAHHAVAFTPSRPSPSLRRHPSARSLRPTHAAARPSDRSLTMAAPPDAHTFGSSATAEEMKHPFLRNLNSIPEMWPLLTERFGDRTALKDPYHGGEGDGEGGRALTYRQLDEEIRSLGSGLATAGLLKGDKVTFIAENSHRWIITDQAIMLAGGISIPRGAAADLKELLFILGHSESSVIVAETPAVLDKLLHYVYVEAPALPDVDLTALKKRLKFAVVLYDDPSAKGGHLSLQGVATKYQKNLTVYGYDALVTHGSTYSSAFRPVALGPDDVATIMYTSGTTGRPKGAVLRQRNLLHQINTNTFSGQEIVDKDKDGLLGYNMNPFPGDRFLSILPTWHIFERAAEYWGLSRGTEMIYTTKLHFKTDLSKFSPHYLIAVPRLYETVVKGVEKKFQEGSPVKRGLVRLLRSVSRKYVKARRIVRNRNLFDFNPGFITRLKSRLAMVFLWPLYKVASVLLWKKIRDGLGGSMKVLISGGAALPMKVEDFFEMADVPLVVGYGLTETSPVITNRNVDDNTRGTAGTVVTGTQIRIADQETGEVLPAGRVGVIEAKGPQVMSGYYNNEEATDAVLTPDGWFNTGDLGMITPTGQLTLTGRAKDTIVLSNGENIEPEPIEVDIMNSPLVDQAMLVGQDERQLGGLLVPNLDAMWEEGIVTTEARDKYKKLVEESSDERALRKAADELQSIPEVDAALRRLLREKSQSRRPDEAVRMYRLILQPFSQENGCLTQTFKVKRHVVLSKFGDVIDSIYNPQKAGLIDRVRSTIDKQTDKIRDQADKVRDTISSKLPDLPEFKKPEFQKPQMPDWGPFKRGKEGKGGEVEQQEQEQQQQGQQQVLKGGEEGITVAPADRNHHEAHVEHHLGVGEEKRIKVTEVR</sequence>
<evidence type="ECO:0000313" key="5">
    <source>
        <dbReference type="Proteomes" id="UP000041254"/>
    </source>
</evidence>
<dbReference type="Pfam" id="PF23562">
    <property type="entry name" value="AMP-binding_C_3"/>
    <property type="match status" value="1"/>
</dbReference>
<evidence type="ECO:0000256" key="2">
    <source>
        <dbReference type="SAM" id="SignalP"/>
    </source>
</evidence>
<evidence type="ECO:0000259" key="3">
    <source>
        <dbReference type="Pfam" id="PF00501"/>
    </source>
</evidence>
<feature type="compositionally biased region" description="Basic and acidic residues" evidence="1">
    <location>
        <begin position="859"/>
        <end position="885"/>
    </location>
</feature>
<organism evidence="4 5">
    <name type="scientific">Vitrella brassicaformis (strain CCMP3155)</name>
    <dbReference type="NCBI Taxonomy" id="1169540"/>
    <lineage>
        <taxon>Eukaryota</taxon>
        <taxon>Sar</taxon>
        <taxon>Alveolata</taxon>
        <taxon>Colpodellida</taxon>
        <taxon>Vitrellaceae</taxon>
        <taxon>Vitrella</taxon>
    </lineage>
</organism>
<gene>
    <name evidence="4" type="ORF">Vbra_2071</name>
</gene>
<dbReference type="AlphaFoldDB" id="A0A0G4EEM4"/>
<dbReference type="InterPro" id="IPR000873">
    <property type="entry name" value="AMP-dep_synth/lig_dom"/>
</dbReference>
<feature type="domain" description="AMP-dependent synthetase/ligase" evidence="3">
    <location>
        <begin position="91"/>
        <end position="572"/>
    </location>
</feature>
<accession>A0A0G4EEM4</accession>
<dbReference type="PROSITE" id="PS00455">
    <property type="entry name" value="AMP_BINDING"/>
    <property type="match status" value="1"/>
</dbReference>
<feature type="signal peptide" evidence="2">
    <location>
        <begin position="1"/>
        <end position="18"/>
    </location>
</feature>
<dbReference type="Gene3D" id="3.40.50.12780">
    <property type="entry name" value="N-terminal domain of ligase-like"/>
    <property type="match status" value="1"/>
</dbReference>
<evidence type="ECO:0000256" key="1">
    <source>
        <dbReference type="SAM" id="MobiDB-lite"/>
    </source>
</evidence>
<dbReference type="Proteomes" id="UP000041254">
    <property type="component" value="Unassembled WGS sequence"/>
</dbReference>
<dbReference type="OrthoDB" id="1700726at2759"/>